<evidence type="ECO:0000313" key="1">
    <source>
        <dbReference type="EMBL" id="EUC42240.1"/>
    </source>
</evidence>
<dbReference type="EMBL" id="KI964068">
    <property type="protein sequence ID" value="EUC42240.1"/>
    <property type="molecule type" value="Genomic_DNA"/>
</dbReference>
<keyword evidence="2" id="KW-1185">Reference proteome</keyword>
<reference evidence="1 2" key="1">
    <citation type="journal article" date="2013" name="PLoS Genet.">
        <title>Comparative genome structure, secondary metabolite, and effector coding capacity across Cochliobolus pathogens.</title>
        <authorList>
            <person name="Condon B.J."/>
            <person name="Leng Y."/>
            <person name="Wu D."/>
            <person name="Bushley K.E."/>
            <person name="Ohm R.A."/>
            <person name="Otillar R."/>
            <person name="Martin J."/>
            <person name="Schackwitz W."/>
            <person name="Grimwood J."/>
            <person name="MohdZainudin N."/>
            <person name="Xue C."/>
            <person name="Wang R."/>
            <person name="Manning V.A."/>
            <person name="Dhillon B."/>
            <person name="Tu Z.J."/>
            <person name="Steffenson B.J."/>
            <person name="Salamov A."/>
            <person name="Sun H."/>
            <person name="Lowry S."/>
            <person name="LaButti K."/>
            <person name="Han J."/>
            <person name="Copeland A."/>
            <person name="Lindquist E."/>
            <person name="Barry K."/>
            <person name="Schmutz J."/>
            <person name="Baker S.E."/>
            <person name="Ciuffetti L.M."/>
            <person name="Grigoriev I.V."/>
            <person name="Zhong S."/>
            <person name="Turgeon B.G."/>
        </authorList>
    </citation>
    <scope>NUCLEOTIDE SEQUENCE [LARGE SCALE GENOMIC DNA]</scope>
    <source>
        <strain evidence="1 2">ATCC 44560</strain>
    </source>
</reference>
<dbReference type="AlphaFoldDB" id="W6YXH6"/>
<feature type="non-terminal residue" evidence="1">
    <location>
        <position position="260"/>
    </location>
</feature>
<dbReference type="HOGENOM" id="CLU_1071780_0_0_1"/>
<dbReference type="eggNOG" id="ENOG502R81A">
    <property type="taxonomic scope" value="Eukaryota"/>
</dbReference>
<name>W6YXH6_COCMI</name>
<dbReference type="STRING" id="930090.W6YXH6"/>
<dbReference type="KEGG" id="bor:COCMIDRAFT_54146"/>
<dbReference type="OrthoDB" id="288942at2759"/>
<evidence type="ECO:0000313" key="2">
    <source>
        <dbReference type="Proteomes" id="UP000054032"/>
    </source>
</evidence>
<protein>
    <submittedName>
        <fullName evidence="1">Uncharacterized protein</fullName>
    </submittedName>
</protein>
<dbReference type="GeneID" id="19124607"/>
<organism evidence="1 2">
    <name type="scientific">Bipolaris oryzae ATCC 44560</name>
    <dbReference type="NCBI Taxonomy" id="930090"/>
    <lineage>
        <taxon>Eukaryota</taxon>
        <taxon>Fungi</taxon>
        <taxon>Dikarya</taxon>
        <taxon>Ascomycota</taxon>
        <taxon>Pezizomycotina</taxon>
        <taxon>Dothideomycetes</taxon>
        <taxon>Pleosporomycetidae</taxon>
        <taxon>Pleosporales</taxon>
        <taxon>Pleosporineae</taxon>
        <taxon>Pleosporaceae</taxon>
        <taxon>Bipolaris</taxon>
    </lineage>
</organism>
<feature type="non-terminal residue" evidence="1">
    <location>
        <position position="1"/>
    </location>
</feature>
<accession>W6YXH6</accession>
<dbReference type="RefSeq" id="XP_007691241.1">
    <property type="nucleotide sequence ID" value="XM_007693051.1"/>
</dbReference>
<proteinExistence type="predicted"/>
<sequence length="260" mass="29759">CPIVTKCKEPLAWSISPSKVKDQSRSSLYSLIPAEIRDLIFTFALQDTTSCPIDREPATPNDPGIRRDRYFHRGSWRKAFFYPSDIAFNLLLTCKAVYLETYDKPLRVNPFIITELTDQVKRHLLLPWQFAQITRLDIKLPQMSLENGGLRNALKKWEAQARHENCYVVPRQALILQDFDDSKTGDYPISFDNVLIPAITNTPKKRPQPINDVLSHAFVKEISAQPCSSSSRVCLAGKITHLTLRLTAQDWWTWTDDPAS</sequence>
<gene>
    <name evidence="1" type="ORF">COCMIDRAFT_54146</name>
</gene>
<dbReference type="Proteomes" id="UP000054032">
    <property type="component" value="Unassembled WGS sequence"/>
</dbReference>